<evidence type="ECO:0000256" key="1">
    <source>
        <dbReference type="SAM" id="Phobius"/>
    </source>
</evidence>
<organism evidence="2 3">
    <name type="scientific">Cellulomonas cellasea</name>
    <dbReference type="NCBI Taxonomy" id="43670"/>
    <lineage>
        <taxon>Bacteria</taxon>
        <taxon>Bacillati</taxon>
        <taxon>Actinomycetota</taxon>
        <taxon>Actinomycetes</taxon>
        <taxon>Micrococcales</taxon>
        <taxon>Cellulomonadaceae</taxon>
        <taxon>Cellulomonas</taxon>
    </lineage>
</organism>
<keyword evidence="1" id="KW-1133">Transmembrane helix</keyword>
<accession>A0A7W4UKC8</accession>
<sequence length="312" mass="33507">MADGAVIRVAVAPDLEQARRAGRNRKITRALLAITVSMPLLVSAIALLMYPGNERANQLALALQASGVTVTADAAEARVVGKHEPEARATFNVDGTPVTAPLVAAGPSLAGSAREWAPLPADSGYAPPLVVRYLPSDPQEAMAEKDVVFWARPGAANTGLLIAGLGLVPAGLALLGWFLGGRPAWWRYGDKYSPTCWYCAHFRDQHTGSAPCGTRGRWSRRRCVCPAWTTQRQHFIVTDDALFLWHGLRPVSIPRGDVVAVRGDSARLEWSSALVIETTTRKLTLSDIRGWPLAAIPTLQNWAGVGEHGTAQ</sequence>
<feature type="transmembrane region" description="Helical" evidence="1">
    <location>
        <begin position="159"/>
        <end position="179"/>
    </location>
</feature>
<dbReference type="AlphaFoldDB" id="A0A7W4UKC8"/>
<proteinExistence type="predicted"/>
<reference evidence="2 3" key="1">
    <citation type="submission" date="2020-08" db="EMBL/GenBank/DDBJ databases">
        <title>The Agave Microbiome: Exploring the role of microbial communities in plant adaptations to desert environments.</title>
        <authorList>
            <person name="Partida-Martinez L.P."/>
        </authorList>
    </citation>
    <scope>NUCLEOTIDE SEQUENCE [LARGE SCALE GENOMIC DNA]</scope>
    <source>
        <strain evidence="2 3">RAS26</strain>
    </source>
</reference>
<keyword evidence="1" id="KW-0812">Transmembrane</keyword>
<feature type="transmembrane region" description="Helical" evidence="1">
    <location>
        <begin position="30"/>
        <end position="50"/>
    </location>
</feature>
<dbReference type="Proteomes" id="UP000518206">
    <property type="component" value="Unassembled WGS sequence"/>
</dbReference>
<protein>
    <submittedName>
        <fullName evidence="2">Uncharacterized protein</fullName>
    </submittedName>
</protein>
<dbReference type="EMBL" id="JACHVX010000011">
    <property type="protein sequence ID" value="MBB2925489.1"/>
    <property type="molecule type" value="Genomic_DNA"/>
</dbReference>
<evidence type="ECO:0000313" key="2">
    <source>
        <dbReference type="EMBL" id="MBB2925489.1"/>
    </source>
</evidence>
<dbReference type="RefSeq" id="WP_183298204.1">
    <property type="nucleotide sequence ID" value="NZ_JACHVX010000011.1"/>
</dbReference>
<name>A0A7W4UKC8_9CELL</name>
<gene>
    <name evidence="2" type="ORF">FHR80_004436</name>
</gene>
<reference evidence="2 3" key="2">
    <citation type="submission" date="2020-08" db="EMBL/GenBank/DDBJ databases">
        <authorList>
            <person name="Partida-Martinez L."/>
            <person name="Huntemann M."/>
            <person name="Clum A."/>
            <person name="Wang J."/>
            <person name="Palaniappan K."/>
            <person name="Ritter S."/>
            <person name="Chen I.-M."/>
            <person name="Stamatis D."/>
            <person name="Reddy T."/>
            <person name="O'Malley R."/>
            <person name="Daum C."/>
            <person name="Shapiro N."/>
            <person name="Ivanova N."/>
            <person name="Kyrpides N."/>
            <person name="Woyke T."/>
        </authorList>
    </citation>
    <scope>NUCLEOTIDE SEQUENCE [LARGE SCALE GENOMIC DNA]</scope>
    <source>
        <strain evidence="2 3">RAS26</strain>
    </source>
</reference>
<comment type="caution">
    <text evidence="2">The sequence shown here is derived from an EMBL/GenBank/DDBJ whole genome shotgun (WGS) entry which is preliminary data.</text>
</comment>
<keyword evidence="1" id="KW-0472">Membrane</keyword>
<evidence type="ECO:0000313" key="3">
    <source>
        <dbReference type="Proteomes" id="UP000518206"/>
    </source>
</evidence>